<evidence type="ECO:0000256" key="1">
    <source>
        <dbReference type="SAM" id="Phobius"/>
    </source>
</evidence>
<organism evidence="2 3">
    <name type="scientific">Antarcticimicrobium luteum</name>
    <dbReference type="NCBI Taxonomy" id="2547397"/>
    <lineage>
        <taxon>Bacteria</taxon>
        <taxon>Pseudomonadati</taxon>
        <taxon>Pseudomonadota</taxon>
        <taxon>Alphaproteobacteria</taxon>
        <taxon>Rhodobacterales</taxon>
        <taxon>Paracoccaceae</taxon>
        <taxon>Antarcticimicrobium</taxon>
    </lineage>
</organism>
<gene>
    <name evidence="2" type="ORF">E1832_08410</name>
</gene>
<evidence type="ECO:0000313" key="2">
    <source>
        <dbReference type="EMBL" id="TDK49893.1"/>
    </source>
</evidence>
<comment type="caution">
    <text evidence="2">The sequence shown here is derived from an EMBL/GenBank/DDBJ whole genome shotgun (WGS) entry which is preliminary data.</text>
</comment>
<dbReference type="Proteomes" id="UP000295301">
    <property type="component" value="Unassembled WGS sequence"/>
</dbReference>
<feature type="transmembrane region" description="Helical" evidence="1">
    <location>
        <begin position="71"/>
        <end position="88"/>
    </location>
</feature>
<reference evidence="2 3" key="1">
    <citation type="submission" date="2019-03" db="EMBL/GenBank/DDBJ databases">
        <title>Ruegeria lutea sp. nov., a novel strain, isolated from marine sediment, the Masan Bay, South Korea.</title>
        <authorList>
            <person name="Kim J."/>
            <person name="Kim D.-Y."/>
            <person name="Lee S.-S."/>
        </authorList>
    </citation>
    <scope>NUCLEOTIDE SEQUENCE [LARGE SCALE GENOMIC DNA]</scope>
    <source>
        <strain evidence="2 3">318-1</strain>
    </source>
</reference>
<keyword evidence="1" id="KW-1133">Transmembrane helix</keyword>
<keyword evidence="1" id="KW-0472">Membrane</keyword>
<accession>A0A4R5VCA0</accession>
<keyword evidence="1" id="KW-0812">Transmembrane</keyword>
<evidence type="ECO:0000313" key="3">
    <source>
        <dbReference type="Proteomes" id="UP000295301"/>
    </source>
</evidence>
<feature type="non-terminal residue" evidence="2">
    <location>
        <position position="89"/>
    </location>
</feature>
<feature type="transmembrane region" description="Helical" evidence="1">
    <location>
        <begin position="22"/>
        <end position="40"/>
    </location>
</feature>
<protein>
    <submittedName>
        <fullName evidence="2">Competence protein</fullName>
    </submittedName>
</protein>
<feature type="transmembrane region" description="Helical" evidence="1">
    <location>
        <begin position="47"/>
        <end position="65"/>
    </location>
</feature>
<proteinExistence type="predicted"/>
<keyword evidence="3" id="KW-1185">Reference proteome</keyword>
<name>A0A4R5VCA0_9RHOB</name>
<sequence length="89" mass="8738">MGVPTGVAARLDAALDRQRGHLFPWAPVCLGLGIGFYFTLAAEPGRWVFLITAIIAAAGAAAALVRPGGAAALGWAAALVAAGLGLAAG</sequence>
<dbReference type="EMBL" id="SMUV01000060">
    <property type="protein sequence ID" value="TDK49893.1"/>
    <property type="molecule type" value="Genomic_DNA"/>
</dbReference>
<dbReference type="AlphaFoldDB" id="A0A4R5VCA0"/>